<keyword evidence="2" id="KW-1185">Reference proteome</keyword>
<dbReference type="EMBL" id="JAPNKA010000001">
    <property type="protein sequence ID" value="MCY1072897.1"/>
    <property type="molecule type" value="Genomic_DNA"/>
</dbReference>
<evidence type="ECO:0000313" key="1">
    <source>
        <dbReference type="EMBL" id="MCY1072897.1"/>
    </source>
</evidence>
<sequence>MTIRNGVVRTACQVMALTVLLGLGGACSEAETDEPVTDLGLTNAAAAVLSAPDNPDVALQAYQGEIARVLEQSSNPEEISSMLHLSPLAKLDAQTSGAFAALEQTVDGRVYSTAFVASRAKDGVMGLSTPLCTENVDQARTVVYFVNGIGNSIFHALASLHVLEKNTKSLFEGSVEYRLFYNASGSRSPEAECSYYGLVLNDPRVTSSMRAQIEAAAAQRCNDERLRAKFEDFAEAIVQWLDPELSRPEPLLVGRLQELVLSDVLSGKKVLLVAHSQGNFYVNAALSAMPSNPPDGEGTPADSVGVVAVASPLQYLATQSTFQVRHVQLFGDIIHAVPGAPDSTVENENSQEVRRRLQQAGLTARFISALGAKGWVKAVATIALYLPVVHAAYVTHNFTESYLQYPASLLKVQSELQDVNSRLGNSRDTLGQGFFQVTLTWNIAGDIDLHLVEPNLSHVYFFDKYGDVGVLDRDDIQGRGPENYFVCSPGKLVPGTYSVMLNNYSGTAGTDATVRIRAGSQFRTYMQVMDGPSYGANLIELVKVKYGIDGSFSFSR</sequence>
<dbReference type="RefSeq" id="WP_267531920.1">
    <property type="nucleotide sequence ID" value="NZ_JAPNKA010000001.1"/>
</dbReference>
<dbReference type="Proteomes" id="UP001207654">
    <property type="component" value="Unassembled WGS sequence"/>
</dbReference>
<name>A0ABT3ZU31_9BACT</name>
<organism evidence="1 2">
    <name type="scientific">Archangium lansingense</name>
    <dbReference type="NCBI Taxonomy" id="2995310"/>
    <lineage>
        <taxon>Bacteria</taxon>
        <taxon>Pseudomonadati</taxon>
        <taxon>Myxococcota</taxon>
        <taxon>Myxococcia</taxon>
        <taxon>Myxococcales</taxon>
        <taxon>Cystobacterineae</taxon>
        <taxon>Archangiaceae</taxon>
        <taxon>Archangium</taxon>
    </lineage>
</organism>
<gene>
    <name evidence="1" type="ORF">OV287_00245</name>
</gene>
<comment type="caution">
    <text evidence="1">The sequence shown here is derived from an EMBL/GenBank/DDBJ whole genome shotgun (WGS) entry which is preliminary data.</text>
</comment>
<evidence type="ECO:0008006" key="3">
    <source>
        <dbReference type="Google" id="ProtNLM"/>
    </source>
</evidence>
<dbReference type="PROSITE" id="PS51257">
    <property type="entry name" value="PROKAR_LIPOPROTEIN"/>
    <property type="match status" value="1"/>
</dbReference>
<evidence type="ECO:0000313" key="2">
    <source>
        <dbReference type="Proteomes" id="UP001207654"/>
    </source>
</evidence>
<reference evidence="1 2" key="1">
    <citation type="submission" date="2022-11" db="EMBL/GenBank/DDBJ databases">
        <title>Minimal conservation of predation-associated metabolite biosynthetic gene clusters underscores biosynthetic potential of Myxococcota including descriptions for ten novel species: Archangium lansinium sp. nov., Myxococcus landrumus sp. nov., Nannocystis bai.</title>
        <authorList>
            <person name="Ahearne A."/>
            <person name="Stevens C."/>
            <person name="Phillips K."/>
        </authorList>
    </citation>
    <scope>NUCLEOTIDE SEQUENCE [LARGE SCALE GENOMIC DNA]</scope>
    <source>
        <strain evidence="1 2">MIWBW</strain>
    </source>
</reference>
<protein>
    <recommendedName>
        <fullName evidence="3">Lipoprotein</fullName>
    </recommendedName>
</protein>
<proteinExistence type="predicted"/>
<accession>A0ABT3ZU31</accession>